<dbReference type="OrthoDB" id="1031347at2"/>
<keyword evidence="3" id="KW-1185">Reference proteome</keyword>
<sequence>MNRTKVHRGLIEIAELPLNSSVFDKYLMGRHELAFNFTSPVKLDLRVGDTIEYKGELMTINKEPDITINHLFGYSVSFQGHRHTLERFILKDEGSLVFDYTGQLDDFMFMFLESVNSVDSGWALWEIEPETELTTISFNKSDSLSALSDIAQAFGCEWQIIGKEISVVKSVGNATTLEFSYGKGNGLYSLSQLRNDQSKIVTRAYAVGGVNNLPAGYARKQLTLDGFIEDATAVELYGIREGVFEDENIFPNRTSTATAVSKINDKTYTLTDSTIDFDLNGQRIDGQEAYIVFKSGMLNGQQFKITQYNNATKTIRYEANEDSNGNLIPYSATVAEVGDSYTLIGIRMPSTYVDAAYASLGIKRAEYLNENKHPKVRYELDVDILHLKRLGVEPQEGDLIRLIDDRFNIDVEVRITSISYPGQYDPTQTDNLLTNDIKFKCELSNDIHYYRVQRIEKEIKAVKNISVSTSTALTEFNRVQSVALSQFKNMVFDPDGNASQVLIDALGAIFGADSQNFDLQGVVFNFNVEGGKVSATAGQLVHHAYSISLGNTWAIPAFESVALDPLKSYYLSAKCSTTSLTGEWVLSETPIGTNDEAGFYHFNLGVISSEINGERFASITKGYTLITGGQILTERLITQYLRLPYMTIGHQGENVQRFYYDLAQTKTAVAFGVVNGKPQLVWYDESGVEIWNASKQGIVYVTATPETITQVGMRMLTSIGTQDEEIDTAILHDQIILNAIRDSPNSAHIGNETIYFEYLAGANDNTTANAIYEGYHISADKTSSFIPNGMYVFTGISPNYDLILENPDTHEFTAHVYRIWQGKVLGNPIEIDFTLPV</sequence>
<protein>
    <submittedName>
        <fullName evidence="2">Tail protein (Putative endopeptidase)</fullName>
    </submittedName>
</protein>
<proteinExistence type="predicted"/>
<comment type="caution">
    <text evidence="2">The sequence shown here is derived from an EMBL/GenBank/DDBJ whole genome shotgun (WGS) entry which is preliminary data.</text>
</comment>
<dbReference type="Proteomes" id="UP000295197">
    <property type="component" value="Unassembled WGS sequence"/>
</dbReference>
<organism evidence="2 3">
    <name type="scientific">Sphingobacterium alimentarium</name>
    <dbReference type="NCBI Taxonomy" id="797292"/>
    <lineage>
        <taxon>Bacteria</taxon>
        <taxon>Pseudomonadati</taxon>
        <taxon>Bacteroidota</taxon>
        <taxon>Sphingobacteriia</taxon>
        <taxon>Sphingobacteriales</taxon>
        <taxon>Sphingobacteriaceae</taxon>
        <taxon>Sphingobacterium</taxon>
    </lineage>
</organism>
<evidence type="ECO:0000313" key="2">
    <source>
        <dbReference type="EMBL" id="TCV17144.1"/>
    </source>
</evidence>
<evidence type="ECO:0000313" key="3">
    <source>
        <dbReference type="Proteomes" id="UP000295197"/>
    </source>
</evidence>
<reference evidence="2 3" key="1">
    <citation type="submission" date="2019-03" db="EMBL/GenBank/DDBJ databases">
        <title>Genomic Encyclopedia of Type Strains, Phase IV (KMG-IV): sequencing the most valuable type-strain genomes for metagenomic binning, comparative biology and taxonomic classification.</title>
        <authorList>
            <person name="Goeker M."/>
        </authorList>
    </citation>
    <scope>NUCLEOTIDE SEQUENCE [LARGE SCALE GENOMIC DNA]</scope>
    <source>
        <strain evidence="2 3">DSM 22362</strain>
    </source>
</reference>
<gene>
    <name evidence="2" type="ORF">EDC17_101163</name>
</gene>
<evidence type="ECO:0000259" key="1">
    <source>
        <dbReference type="Pfam" id="PF06605"/>
    </source>
</evidence>
<dbReference type="AlphaFoldDB" id="A0A4R3VZ52"/>
<dbReference type="InterPro" id="IPR010572">
    <property type="entry name" value="Tail_dom"/>
</dbReference>
<accession>A0A4R3VZ52</accession>
<dbReference type="EMBL" id="SMBZ01000011">
    <property type="protein sequence ID" value="TCV17144.1"/>
    <property type="molecule type" value="Genomic_DNA"/>
</dbReference>
<dbReference type="RefSeq" id="WP_132777228.1">
    <property type="nucleotide sequence ID" value="NZ_SMBZ01000011.1"/>
</dbReference>
<name>A0A4R3VZ52_9SPHI</name>
<dbReference type="Pfam" id="PF06605">
    <property type="entry name" value="Prophage_tail"/>
    <property type="match status" value="1"/>
</dbReference>
<feature type="domain" description="Tail spike" evidence="1">
    <location>
        <begin position="104"/>
        <end position="421"/>
    </location>
</feature>